<organism evidence="30 31">
    <name type="scientific">Vigna mungo</name>
    <name type="common">Black gram</name>
    <name type="synonym">Phaseolus mungo</name>
    <dbReference type="NCBI Taxonomy" id="3915"/>
    <lineage>
        <taxon>Eukaryota</taxon>
        <taxon>Viridiplantae</taxon>
        <taxon>Streptophyta</taxon>
        <taxon>Embryophyta</taxon>
        <taxon>Tracheophyta</taxon>
        <taxon>Spermatophyta</taxon>
        <taxon>Magnoliopsida</taxon>
        <taxon>eudicotyledons</taxon>
        <taxon>Gunneridae</taxon>
        <taxon>Pentapetalae</taxon>
        <taxon>rosids</taxon>
        <taxon>fabids</taxon>
        <taxon>Fabales</taxon>
        <taxon>Fabaceae</taxon>
        <taxon>Papilionoideae</taxon>
        <taxon>50 kb inversion clade</taxon>
        <taxon>NPAAA clade</taxon>
        <taxon>indigoferoid/millettioid clade</taxon>
        <taxon>Phaseoleae</taxon>
        <taxon>Vigna</taxon>
    </lineage>
</organism>
<dbReference type="GO" id="GO:0008137">
    <property type="term" value="F:NADH dehydrogenase (ubiquinone) activity"/>
    <property type="evidence" value="ECO:0007669"/>
    <property type="project" value="UniProtKB-EC"/>
</dbReference>
<feature type="region of interest" description="Disordered" evidence="27">
    <location>
        <begin position="440"/>
        <end position="480"/>
    </location>
</feature>
<dbReference type="NCBIfam" id="TIGR00981">
    <property type="entry name" value="rpsL_bact"/>
    <property type="match status" value="1"/>
</dbReference>
<dbReference type="Pfam" id="PF06449">
    <property type="entry name" value="YMF19_C"/>
    <property type="match status" value="1"/>
</dbReference>
<dbReference type="EMBL" id="CP144689">
    <property type="protein sequence ID" value="WVY89119.1"/>
    <property type="molecule type" value="Genomic_DNA"/>
</dbReference>
<dbReference type="Pfam" id="PF02326">
    <property type="entry name" value="YMF19"/>
    <property type="match status" value="1"/>
</dbReference>
<gene>
    <name evidence="30" type="ORF">V8G54_037912</name>
</gene>
<keyword evidence="11" id="KW-0812">Transmembrane</keyword>
<evidence type="ECO:0000259" key="29">
    <source>
        <dbReference type="Pfam" id="PF06449"/>
    </source>
</evidence>
<keyword evidence="26" id="KW-0874">Quinone</keyword>
<keyword evidence="31" id="KW-1185">Reference proteome</keyword>
<dbReference type="AlphaFoldDB" id="A0AAQ3MDH1"/>
<evidence type="ECO:0000256" key="8">
    <source>
        <dbReference type="ARBA" id="ARBA00011648"/>
    </source>
</evidence>
<keyword evidence="9" id="KW-0813">Transport</keyword>
<reference evidence="30 31" key="1">
    <citation type="journal article" date="2023" name="Life. Sci Alliance">
        <title>Evolutionary insights into 3D genome organization and epigenetic landscape of Vigna mungo.</title>
        <authorList>
            <person name="Junaid A."/>
            <person name="Singh B."/>
            <person name="Bhatia S."/>
        </authorList>
    </citation>
    <scope>NUCLEOTIDE SEQUENCE [LARGE SCALE GENOMIC DNA]</scope>
    <source>
        <strain evidence="30">Urdbean</strain>
    </source>
</reference>
<evidence type="ECO:0000313" key="30">
    <source>
        <dbReference type="EMBL" id="WVY89119.1"/>
    </source>
</evidence>
<dbReference type="GO" id="GO:0045259">
    <property type="term" value="C:proton-transporting ATP synthase complex"/>
    <property type="evidence" value="ECO:0007669"/>
    <property type="project" value="UniProtKB-KW"/>
</dbReference>
<dbReference type="Proteomes" id="UP001374535">
    <property type="component" value="Chloroplast Pltd"/>
</dbReference>
<keyword evidence="15 26" id="KW-1278">Translocase</keyword>
<dbReference type="PROSITE" id="PS00055">
    <property type="entry name" value="RIBOSOMAL_S12"/>
    <property type="match status" value="1"/>
</dbReference>
<dbReference type="FunFam" id="2.40.50.140:FF:000099">
    <property type="entry name" value="Ribosomal protein S12, mitochondrial"/>
    <property type="match status" value="1"/>
</dbReference>
<dbReference type="InterPro" id="IPR012340">
    <property type="entry name" value="NA-bd_OB-fold"/>
</dbReference>
<feature type="domain" description="ATP synthase YMF19-like N-terminal" evidence="28">
    <location>
        <begin position="142"/>
        <end position="222"/>
    </location>
</feature>
<evidence type="ECO:0000256" key="5">
    <source>
        <dbReference type="ARBA" id="ARBA00008472"/>
    </source>
</evidence>
<comment type="function">
    <text evidence="23">With S4 and S5 plays an important role in translational accuracy. Located at the interface of the 30S and 50S subunits.</text>
</comment>
<evidence type="ECO:0000256" key="16">
    <source>
        <dbReference type="ARBA" id="ARBA00022980"/>
    </source>
</evidence>
<evidence type="ECO:0000256" key="7">
    <source>
        <dbReference type="ARBA" id="ARBA00011458"/>
    </source>
</evidence>
<comment type="catalytic activity">
    <reaction evidence="24">
        <text>ATP + H2O + 4 H(+)(in) = ADP + phosphate + 5 H(+)(out)</text>
        <dbReference type="Rhea" id="RHEA:57720"/>
        <dbReference type="ChEBI" id="CHEBI:15377"/>
        <dbReference type="ChEBI" id="CHEBI:15378"/>
        <dbReference type="ChEBI" id="CHEBI:30616"/>
        <dbReference type="ChEBI" id="CHEBI:43474"/>
        <dbReference type="ChEBI" id="CHEBI:456216"/>
        <dbReference type="EC" id="7.1.2.2"/>
    </reaction>
</comment>
<comment type="similarity">
    <text evidence="5 26">Belongs to the complex I subunit 3 family.</text>
</comment>
<comment type="catalytic activity">
    <reaction evidence="25">
        <text>a ubiquinone + NADH + 5 H(+)(in) = a ubiquinol + NAD(+) + 4 H(+)(out)</text>
        <dbReference type="Rhea" id="RHEA:29091"/>
        <dbReference type="Rhea" id="RHEA-COMP:9565"/>
        <dbReference type="Rhea" id="RHEA-COMP:9566"/>
        <dbReference type="ChEBI" id="CHEBI:15378"/>
        <dbReference type="ChEBI" id="CHEBI:16389"/>
        <dbReference type="ChEBI" id="CHEBI:17976"/>
        <dbReference type="ChEBI" id="CHEBI:57540"/>
        <dbReference type="ChEBI" id="CHEBI:57945"/>
        <dbReference type="EC" id="7.1.1.2"/>
    </reaction>
</comment>
<evidence type="ECO:0000256" key="6">
    <source>
        <dbReference type="ARBA" id="ARBA00010946"/>
    </source>
</evidence>
<keyword evidence="20" id="KW-0472">Membrane</keyword>
<evidence type="ECO:0000256" key="24">
    <source>
        <dbReference type="ARBA" id="ARBA00048383"/>
    </source>
</evidence>
<comment type="similarity">
    <text evidence="6">Belongs to the ATPase protein YMF19 family.</text>
</comment>
<dbReference type="InterPro" id="IPR038430">
    <property type="entry name" value="NDAH_ubi_oxred_su3_sf"/>
</dbReference>
<evidence type="ECO:0000259" key="28">
    <source>
        <dbReference type="Pfam" id="PF02326"/>
    </source>
</evidence>
<feature type="compositionally biased region" description="Basic and acidic residues" evidence="27">
    <location>
        <begin position="440"/>
        <end position="453"/>
    </location>
</feature>
<keyword evidence="26" id="KW-0618">Plastoquinone</keyword>
<dbReference type="PRINTS" id="PR01034">
    <property type="entry name" value="RIBOSOMALS12"/>
</dbReference>
<sequence length="555" mass="62429">MESGEVALVSWSAVSARVKMLDGARFALGSLSGKDPIPSDIESVGGISAAISAVGVGGLNASRKASETIHQCPYLLRKNRCHPNMVKSFLGMKVTPLGSMPASPMHPSFLLVNNQPHITHYSYMKGLSFCPEGIILSQSIMPQLDKFTYFTQFFWSCLFLFTFYIPICNDGDGVLGISRILKLRNQLVSNRGNKIRSNDPKSLEDIFRKGLSTGVSYMYSSLFEVSQWCNAVDLLGKRRKITFLSCFGEISGSRGMERNILYLISKSSYGASSSNPGWVITSRNDIMLIHVPHGQVIIKQIREERSKERKNQVVCGYVRICTYLYLFSDQSASFFDLTRSTYPEKLSAYECGFDPFGDARSRFDIRFYLVSILFIIPDPEVTFSFPWAVPPNKIDPFGSWSMMAFLLILTIGSLYEWKRGASDRETKERAMPTLNQLIRHGREEKRRTDRTRASDQCPQKQGVRPRVSTRTPKKPNSAPRKIAKVRLSNRHDIFAHIPGEGHNSQEHSMVLIRGGRVKDLPGVKSHCIRGVKDLLGIPDRRRGRSKYGAEKPKSL</sequence>
<keyword evidence="10" id="KW-0138">CF(0)</keyword>
<evidence type="ECO:0000256" key="3">
    <source>
        <dbReference type="ARBA" id="ARBA00004304"/>
    </source>
</evidence>
<keyword evidence="17" id="KW-1133">Transmembrane helix</keyword>
<dbReference type="GO" id="GO:0015935">
    <property type="term" value="C:small ribosomal subunit"/>
    <property type="evidence" value="ECO:0007669"/>
    <property type="project" value="InterPro"/>
</dbReference>
<dbReference type="PANTHER" id="PTHR36816:SF1">
    <property type="entry name" value="ATP SYNTHASE PROTEIN YMF19"/>
    <property type="match status" value="1"/>
</dbReference>
<comment type="catalytic activity">
    <reaction evidence="26">
        <text>a plastoquinone + NADPH + (n+1) H(+)(in) = a plastoquinol + NADP(+) + n H(+)(out)</text>
        <dbReference type="Rhea" id="RHEA:42612"/>
        <dbReference type="Rhea" id="RHEA-COMP:9561"/>
        <dbReference type="Rhea" id="RHEA-COMP:9562"/>
        <dbReference type="ChEBI" id="CHEBI:15378"/>
        <dbReference type="ChEBI" id="CHEBI:17757"/>
        <dbReference type="ChEBI" id="CHEBI:57783"/>
        <dbReference type="ChEBI" id="CHEBI:58349"/>
        <dbReference type="ChEBI" id="CHEBI:62192"/>
    </reaction>
</comment>
<evidence type="ECO:0000256" key="14">
    <source>
        <dbReference type="ARBA" id="ARBA00022840"/>
    </source>
</evidence>
<evidence type="ECO:0000256" key="13">
    <source>
        <dbReference type="ARBA" id="ARBA00022781"/>
    </source>
</evidence>
<dbReference type="InterPro" id="IPR044975">
    <property type="entry name" value="YMF19-like"/>
</dbReference>
<comment type="subunit">
    <text evidence="8">F-type ATPases have 2 components, CF(1) - the catalytic core - and CF(0) - the membrane proton channel. CF(1) has five subunits: alpha(3), beta(3), gamma(1), delta(1), epsilon(1). CF(0) has three main subunits: a, b and c.</text>
</comment>
<keyword evidence="19" id="KW-0496">Mitochondrion</keyword>
<evidence type="ECO:0000256" key="4">
    <source>
        <dbReference type="ARBA" id="ARBA00005657"/>
    </source>
</evidence>
<keyword evidence="14" id="KW-0067">ATP-binding</keyword>
<dbReference type="GO" id="GO:0005524">
    <property type="term" value="F:ATP binding"/>
    <property type="evidence" value="ECO:0007669"/>
    <property type="project" value="UniProtKB-KW"/>
</dbReference>
<keyword evidence="30" id="KW-0934">Plastid</keyword>
<dbReference type="SUPFAM" id="SSF50249">
    <property type="entry name" value="Nucleic acid-binding proteins"/>
    <property type="match status" value="1"/>
</dbReference>
<keyword evidence="13" id="KW-0375">Hydrogen ion transport</keyword>
<evidence type="ECO:0000256" key="21">
    <source>
        <dbReference type="ARBA" id="ARBA00023274"/>
    </source>
</evidence>
<evidence type="ECO:0000256" key="1">
    <source>
        <dbReference type="ARBA" id="ARBA00003096"/>
    </source>
</evidence>
<evidence type="ECO:0000256" key="19">
    <source>
        <dbReference type="ARBA" id="ARBA00023128"/>
    </source>
</evidence>
<evidence type="ECO:0000256" key="26">
    <source>
        <dbReference type="RuleBase" id="RU003641"/>
    </source>
</evidence>
<name>A0AAQ3MDH1_VIGMU</name>
<protein>
    <recommendedName>
        <fullName evidence="26">NAD(P)H-quinone oxidoreductase subunit 3</fullName>
        <ecNumber evidence="26">7.1.1.-</ecNumber>
    </recommendedName>
</protein>
<evidence type="ECO:0000256" key="27">
    <source>
        <dbReference type="SAM" id="MobiDB-lite"/>
    </source>
</evidence>
<dbReference type="InterPro" id="IPR003319">
    <property type="entry name" value="YMF19-like_N"/>
</dbReference>
<dbReference type="Pfam" id="PF00164">
    <property type="entry name" value="Ribosom_S12_S23"/>
    <property type="match status" value="1"/>
</dbReference>
<evidence type="ECO:0000256" key="11">
    <source>
        <dbReference type="ARBA" id="ARBA00022692"/>
    </source>
</evidence>
<dbReference type="GO" id="GO:0031966">
    <property type="term" value="C:mitochondrial membrane"/>
    <property type="evidence" value="ECO:0007669"/>
    <property type="project" value="UniProtKB-SubCell"/>
</dbReference>
<dbReference type="GO" id="GO:0006754">
    <property type="term" value="P:ATP biosynthetic process"/>
    <property type="evidence" value="ECO:0007669"/>
    <property type="project" value="UniProtKB-KW"/>
</dbReference>
<dbReference type="EC" id="7.1.1.-" evidence="26"/>
<dbReference type="InterPro" id="IPR005679">
    <property type="entry name" value="Ribosomal_uS12_bac"/>
</dbReference>
<comment type="catalytic activity">
    <reaction evidence="26">
        <text>a plastoquinone + NADH + (n+1) H(+)(in) = a plastoquinol + NAD(+) + n H(+)(out)</text>
        <dbReference type="Rhea" id="RHEA:42608"/>
        <dbReference type="Rhea" id="RHEA-COMP:9561"/>
        <dbReference type="Rhea" id="RHEA-COMP:9562"/>
        <dbReference type="ChEBI" id="CHEBI:15378"/>
        <dbReference type="ChEBI" id="CHEBI:17757"/>
        <dbReference type="ChEBI" id="CHEBI:57540"/>
        <dbReference type="ChEBI" id="CHEBI:57945"/>
        <dbReference type="ChEBI" id="CHEBI:62192"/>
    </reaction>
</comment>
<keyword evidence="21" id="KW-0687">Ribonucleoprotein</keyword>
<evidence type="ECO:0000256" key="18">
    <source>
        <dbReference type="ARBA" id="ARBA00023065"/>
    </source>
</evidence>
<dbReference type="InterPro" id="IPR009455">
    <property type="entry name" value="YMF19"/>
</dbReference>
<dbReference type="GO" id="GO:0048038">
    <property type="term" value="F:quinone binding"/>
    <property type="evidence" value="ECO:0007669"/>
    <property type="project" value="UniProtKB-KW"/>
</dbReference>
<dbReference type="CDD" id="cd03368">
    <property type="entry name" value="Ribosomal_S12"/>
    <property type="match status" value="1"/>
</dbReference>
<feature type="domain" description="ATP synthase YMF19 uncharacterised C-terminal" evidence="29">
    <location>
        <begin position="233"/>
        <end position="284"/>
    </location>
</feature>
<evidence type="ECO:0000256" key="2">
    <source>
        <dbReference type="ARBA" id="ARBA00003257"/>
    </source>
</evidence>
<keyword evidence="26" id="KW-0520">NAD</keyword>
<dbReference type="GO" id="GO:0003735">
    <property type="term" value="F:structural constituent of ribosome"/>
    <property type="evidence" value="ECO:0007669"/>
    <property type="project" value="InterPro"/>
</dbReference>
<comment type="function">
    <text evidence="1">This is one of the chains of the nonenzymatic component (CF(0) subunit) of the mitochondrial ATPase complex.</text>
</comment>
<keyword evidence="22" id="KW-0066">ATP synthesis</keyword>
<dbReference type="Pfam" id="PF00507">
    <property type="entry name" value="Oxidored_q4"/>
    <property type="match status" value="1"/>
</dbReference>
<evidence type="ECO:0000256" key="10">
    <source>
        <dbReference type="ARBA" id="ARBA00022547"/>
    </source>
</evidence>
<comment type="subcellular location">
    <subcellularLocation>
        <location evidence="3">Mitochondrion membrane</location>
        <topology evidence="3">Single-pass membrane protein</topology>
    </subcellularLocation>
</comment>
<evidence type="ECO:0000313" key="31">
    <source>
        <dbReference type="Proteomes" id="UP001374535"/>
    </source>
</evidence>
<evidence type="ECO:0000256" key="9">
    <source>
        <dbReference type="ARBA" id="ARBA00022448"/>
    </source>
</evidence>
<keyword evidence="12" id="KW-0547">Nucleotide-binding</keyword>
<dbReference type="InterPro" id="IPR006032">
    <property type="entry name" value="Ribosomal_uS12"/>
</dbReference>
<keyword evidence="26" id="KW-0521">NADP</keyword>
<evidence type="ECO:0000256" key="15">
    <source>
        <dbReference type="ARBA" id="ARBA00022967"/>
    </source>
</evidence>
<evidence type="ECO:0000256" key="17">
    <source>
        <dbReference type="ARBA" id="ARBA00022989"/>
    </source>
</evidence>
<comment type="subunit">
    <text evidence="7">Part of the 30S ribosomal subunit.</text>
</comment>
<evidence type="ECO:0000256" key="20">
    <source>
        <dbReference type="ARBA" id="ARBA00023136"/>
    </source>
</evidence>
<keyword evidence="18" id="KW-0406">Ion transport</keyword>
<evidence type="ECO:0000256" key="22">
    <source>
        <dbReference type="ARBA" id="ARBA00023310"/>
    </source>
</evidence>
<dbReference type="Gene3D" id="2.40.50.140">
    <property type="entry name" value="Nucleic acid-binding proteins"/>
    <property type="match status" value="1"/>
</dbReference>
<evidence type="ECO:0000256" key="23">
    <source>
        <dbReference type="ARBA" id="ARBA00024830"/>
    </source>
</evidence>
<proteinExistence type="inferred from homology"/>
<dbReference type="Gene3D" id="1.20.58.1610">
    <property type="entry name" value="NADH:ubiquinone/plastoquinone oxidoreductase, chain 3"/>
    <property type="match status" value="1"/>
</dbReference>
<accession>A0AAQ3MDH1</accession>
<comment type="similarity">
    <text evidence="4">Belongs to the universal ribosomal protein uS12 family.</text>
</comment>
<evidence type="ECO:0000256" key="25">
    <source>
        <dbReference type="ARBA" id="ARBA00049551"/>
    </source>
</evidence>
<keyword evidence="30" id="KW-0150">Chloroplast</keyword>
<dbReference type="GO" id="GO:0006412">
    <property type="term" value="P:translation"/>
    <property type="evidence" value="ECO:0007669"/>
    <property type="project" value="InterPro"/>
</dbReference>
<keyword evidence="16" id="KW-0689">Ribosomal protein</keyword>
<comment type="function">
    <text evidence="2">Core subunit of the mitochondrial membrane respiratory chain NADH dehydrogenase (Complex I) that is believed to belong to the minimal assembly required for catalysis. Complex I functions in the transfer of electrons from NADH to the respiratory chain. The immediate electron acceptor for the enzyme is believed to be ubiquinone.</text>
</comment>
<dbReference type="InterPro" id="IPR000440">
    <property type="entry name" value="NADH_UbQ/plastoQ_OxRdtase_su3"/>
</dbReference>
<geneLocation type="chloroplast" evidence="30"/>
<dbReference type="PANTHER" id="PTHR36816">
    <property type="entry name" value="ATP SYNTHASE PROTEIN YMF19"/>
    <property type="match status" value="1"/>
</dbReference>
<evidence type="ECO:0000256" key="12">
    <source>
        <dbReference type="ARBA" id="ARBA00022741"/>
    </source>
</evidence>